<name>Q0RTR2_FRAAA</name>
<dbReference type="AlphaFoldDB" id="Q0RTR2"/>
<keyword evidence="2" id="KW-1133">Transmembrane helix</keyword>
<dbReference type="EMBL" id="CT573213">
    <property type="protein sequence ID" value="CAJ59036.1"/>
    <property type="molecule type" value="Genomic_DNA"/>
</dbReference>
<protein>
    <submittedName>
        <fullName evidence="3">Uncharacterized protein</fullName>
    </submittedName>
</protein>
<dbReference type="HOGENOM" id="CLU_1649638_0_0_11"/>
<evidence type="ECO:0000256" key="2">
    <source>
        <dbReference type="SAM" id="Phobius"/>
    </source>
</evidence>
<keyword evidence="2" id="KW-0472">Membrane</keyword>
<accession>Q0RTR2</accession>
<organism evidence="3 4">
    <name type="scientific">Frankia alni (strain DSM 45986 / CECT 9034 / ACN14a)</name>
    <dbReference type="NCBI Taxonomy" id="326424"/>
    <lineage>
        <taxon>Bacteria</taxon>
        <taxon>Bacillati</taxon>
        <taxon>Actinomycetota</taxon>
        <taxon>Actinomycetes</taxon>
        <taxon>Frankiales</taxon>
        <taxon>Frankiaceae</taxon>
        <taxon>Frankia</taxon>
    </lineage>
</organism>
<gene>
    <name evidence="3" type="ordered locus">FRAAL0360</name>
</gene>
<reference evidence="3 4" key="1">
    <citation type="journal article" date="2007" name="Genome Res.">
        <title>Genome characteristics of facultatively symbiotic Frankia sp. strains reflect host range and host plant biogeography.</title>
        <authorList>
            <person name="Normand P."/>
            <person name="Lapierre P."/>
            <person name="Tisa L.S."/>
            <person name="Gogarten J.P."/>
            <person name="Alloisio N."/>
            <person name="Bagnarol E."/>
            <person name="Bassi C.A."/>
            <person name="Berry A.M."/>
            <person name="Bickhart D.M."/>
            <person name="Choisne N."/>
            <person name="Couloux A."/>
            <person name="Cournoyer B."/>
            <person name="Cruveiller S."/>
            <person name="Daubin V."/>
            <person name="Demange N."/>
            <person name="Francino M.P."/>
            <person name="Goltsman E."/>
            <person name="Huang Y."/>
            <person name="Kopp O.R."/>
            <person name="Labarre L."/>
            <person name="Lapidus A."/>
            <person name="Lavire C."/>
            <person name="Marechal J."/>
            <person name="Martinez M."/>
            <person name="Mastronunzio J.E."/>
            <person name="Mullin B.C."/>
            <person name="Niemann J."/>
            <person name="Pujic P."/>
            <person name="Rawnsley T."/>
            <person name="Rouy Z."/>
            <person name="Schenowitz C."/>
            <person name="Sellstedt A."/>
            <person name="Tavares F."/>
            <person name="Tomkins J.P."/>
            <person name="Vallenet D."/>
            <person name="Valverde C."/>
            <person name="Wall L.G."/>
            <person name="Wang Y."/>
            <person name="Medigue C."/>
            <person name="Benson D.R."/>
        </authorList>
    </citation>
    <scope>NUCLEOTIDE SEQUENCE [LARGE SCALE GENOMIC DNA]</scope>
    <source>
        <strain evidence="4">DSM 45986 / CECT 9034 / ACN14a</strain>
    </source>
</reference>
<feature type="region of interest" description="Disordered" evidence="1">
    <location>
        <begin position="69"/>
        <end position="121"/>
    </location>
</feature>
<evidence type="ECO:0000313" key="4">
    <source>
        <dbReference type="Proteomes" id="UP000000657"/>
    </source>
</evidence>
<proteinExistence type="predicted"/>
<evidence type="ECO:0000256" key="1">
    <source>
        <dbReference type="SAM" id="MobiDB-lite"/>
    </source>
</evidence>
<keyword evidence="4" id="KW-1185">Reference proteome</keyword>
<dbReference type="RefSeq" id="WP_011601617.1">
    <property type="nucleotide sequence ID" value="NC_008278.1"/>
</dbReference>
<dbReference type="Proteomes" id="UP000000657">
    <property type="component" value="Chromosome"/>
</dbReference>
<feature type="transmembrane region" description="Helical" evidence="2">
    <location>
        <begin position="15"/>
        <end position="37"/>
    </location>
</feature>
<feature type="compositionally biased region" description="Low complexity" evidence="1">
    <location>
        <begin position="84"/>
        <end position="101"/>
    </location>
</feature>
<keyword evidence="2" id="KW-0812">Transmembrane</keyword>
<sequence>MSAAAGSPDRGTVRLLAVLVVVMSAVAAFAVGGLVAVSGVQVGWGRDGGGSAGSAGALSAAIGRLGADDGAGVAARPSADRAASDGAASPGSAPTAPSGAVKHAAPDAGGSSTPTTPVPLRSCSAPPTAAAGGAGAPILIYPLC</sequence>
<dbReference type="KEGG" id="fal:FRAAL0360"/>
<evidence type="ECO:0000313" key="3">
    <source>
        <dbReference type="EMBL" id="CAJ59036.1"/>
    </source>
</evidence>